<sequence length="140" mass="15571">MEAGQIMKNANAKRVADRVDINVRFGIHGGFPPYSADCAPAWGDVNITRQMLSADRTVFVGIVWELALFNFRLELIFLDRQLVPYFYNHSDQRLALHESVLSTRSGTAEESGPCGQTTSSAIVSLRCYGMSGAKRSSRWP</sequence>
<gene>
    <name evidence="1" type="ORF">A0H81_03260</name>
</gene>
<keyword evidence="2" id="KW-1185">Reference proteome</keyword>
<evidence type="ECO:0000313" key="2">
    <source>
        <dbReference type="Proteomes" id="UP000092993"/>
    </source>
</evidence>
<dbReference type="OrthoDB" id="2803447at2759"/>
<organism evidence="1 2">
    <name type="scientific">Grifola frondosa</name>
    <name type="common">Maitake</name>
    <name type="synonym">Polyporus frondosus</name>
    <dbReference type="NCBI Taxonomy" id="5627"/>
    <lineage>
        <taxon>Eukaryota</taxon>
        <taxon>Fungi</taxon>
        <taxon>Dikarya</taxon>
        <taxon>Basidiomycota</taxon>
        <taxon>Agaricomycotina</taxon>
        <taxon>Agaricomycetes</taxon>
        <taxon>Polyporales</taxon>
        <taxon>Grifolaceae</taxon>
        <taxon>Grifola</taxon>
    </lineage>
</organism>
<dbReference type="AlphaFoldDB" id="A0A1C7MIF0"/>
<proteinExistence type="predicted"/>
<dbReference type="EMBL" id="LUGG01000003">
    <property type="protein sequence ID" value="OBZ76622.1"/>
    <property type="molecule type" value="Genomic_DNA"/>
</dbReference>
<reference evidence="1 2" key="1">
    <citation type="submission" date="2016-03" db="EMBL/GenBank/DDBJ databases">
        <title>Whole genome sequencing of Grifola frondosa 9006-11.</title>
        <authorList>
            <person name="Min B."/>
            <person name="Park H."/>
            <person name="Kim J.-G."/>
            <person name="Cho H."/>
            <person name="Oh Y.-L."/>
            <person name="Kong W.-S."/>
            <person name="Choi I.-G."/>
        </authorList>
    </citation>
    <scope>NUCLEOTIDE SEQUENCE [LARGE SCALE GENOMIC DNA]</scope>
    <source>
        <strain evidence="1 2">9006-11</strain>
    </source>
</reference>
<dbReference type="Proteomes" id="UP000092993">
    <property type="component" value="Unassembled WGS sequence"/>
</dbReference>
<evidence type="ECO:0000313" key="1">
    <source>
        <dbReference type="EMBL" id="OBZ76622.1"/>
    </source>
</evidence>
<comment type="caution">
    <text evidence="1">The sequence shown here is derived from an EMBL/GenBank/DDBJ whole genome shotgun (WGS) entry which is preliminary data.</text>
</comment>
<protein>
    <submittedName>
        <fullName evidence="1">Uncharacterized protein</fullName>
    </submittedName>
</protein>
<accession>A0A1C7MIF0</accession>
<dbReference type="STRING" id="5627.A0A1C7MIF0"/>
<name>A0A1C7MIF0_GRIFR</name>